<keyword evidence="4 7" id="KW-1133">Transmembrane helix</keyword>
<evidence type="ECO:0000313" key="10">
    <source>
        <dbReference type="Proteomes" id="UP000019050"/>
    </source>
</evidence>
<evidence type="ECO:0000256" key="2">
    <source>
        <dbReference type="ARBA" id="ARBA00022475"/>
    </source>
</evidence>
<dbReference type="Gene3D" id="6.10.250.2200">
    <property type="match status" value="1"/>
</dbReference>
<feature type="transmembrane region" description="Helical" evidence="7">
    <location>
        <begin position="682"/>
        <end position="706"/>
    </location>
</feature>
<feature type="coiled-coil region" evidence="6">
    <location>
        <begin position="411"/>
        <end position="438"/>
    </location>
</feature>
<dbReference type="PANTHER" id="PTHR30287:SF1">
    <property type="entry name" value="INNER MEMBRANE PROTEIN"/>
    <property type="match status" value="1"/>
</dbReference>
<dbReference type="RefSeq" id="WP_023391802.1">
    <property type="nucleotide sequence ID" value="NZ_KI535340.1"/>
</dbReference>
<evidence type="ECO:0000313" key="9">
    <source>
        <dbReference type="EMBL" id="ESK65482.1"/>
    </source>
</evidence>
<comment type="caution">
    <text evidence="9">The sequence shown here is derived from an EMBL/GenBank/DDBJ whole genome shotgun (WGS) entry which is preliminary data.</text>
</comment>
<dbReference type="HOGENOM" id="CLU_005531_0_0_9"/>
<evidence type="ECO:0000256" key="6">
    <source>
        <dbReference type="SAM" id="Coils"/>
    </source>
</evidence>
<accession>W1Q2Y1</accession>
<keyword evidence="2" id="KW-1003">Cell membrane</keyword>
<dbReference type="PANTHER" id="PTHR30287">
    <property type="entry name" value="MEMBRANE COMPONENT OF PREDICTED ABC SUPERFAMILY METABOLITE UPTAKE TRANSPORTER"/>
    <property type="match status" value="1"/>
</dbReference>
<evidence type="ECO:0000256" key="5">
    <source>
        <dbReference type="ARBA" id="ARBA00023136"/>
    </source>
</evidence>
<comment type="subcellular location">
    <subcellularLocation>
        <location evidence="1">Cell membrane</location>
        <topology evidence="1">Multi-pass membrane protein</topology>
    </subcellularLocation>
</comment>
<feature type="coiled-coil region" evidence="6">
    <location>
        <begin position="307"/>
        <end position="369"/>
    </location>
</feature>
<dbReference type="GO" id="GO:0005886">
    <property type="term" value="C:plasma membrane"/>
    <property type="evidence" value="ECO:0007669"/>
    <property type="project" value="UniProtKB-SubCell"/>
</dbReference>
<dbReference type="Proteomes" id="UP000019050">
    <property type="component" value="Unassembled WGS sequence"/>
</dbReference>
<sequence length="1121" mass="120511">MTKSTLFKEFWRSLGQTKGRFLSMVCLMMLGSFALVGLQAAPPDITQTASAYLEGLRVQDLTVLSDYGLSQADMEELAQLSGAQVEGGYLTDVVLDQTPEAWRIFSLTQDLAHYQLVAGRLPQASGEIALLSSLQGRFQLGDTVSLKESGNAKAMLKQTTFTITGFVNSGELGNQVLFGPSTAGSGTLAGYGVVTAQDFDSPVYSIARLRYEDLAGLNAYQARYWQLVDQHQSELEAMLADNGAARLAQVQSQVQSQINQGQADMDSASEALASGSSQLASAESQWADQSSALDQAASQWASQDETLTQGQDQLASAQAALAQAKAQLDSGAAALTSGQANLTAKSKELAQAKAQLDAAKSQLDSQAETLASQSQALADGQAKLAAGQQALAAQEEALRQAGQDPDTVPDIETARQALAQEAQTLASAQSQLEAGQAQWQAANTSYQEGLARYQAGAAALATGQAQYDSQAANYQAGLSQYQAGQAQLASQSAAAQAGAQALESASQEISSGQEALASARQELDDQQAEFASKEAEAQASLKEGQDELDQARDSLAVLVTPKYRVYSRQTYPGDVEFYTSKLRTEGMANVGNVFPVVLYLVAALVTLTTMTRFMSEERLKAGLLQALGYGPGDILAKFLLYGLLSSGLGALLGIVAGTYGLPYILGHTLFATSTYPPIQLHFYWQLAALALGLSFLSSLLPIWWVARRELAETPAQLLLPKPPARGSRILLERVTWFWRRLTFTQKVTARNIFRYKQRMLMTILGVAGSVALLFAGLGISSSLAGITERQFDQLVGYDLIVARQQHVNASQESDLASALAQDALAQTLDIQLQTGRQHLPGFKDPQELTIMVAPNGGFGQLMAFYDAYSHNRLDLPDQGALISQKMAEKAGLRVGDRLTLEDPDGQPVSVTVAGIVELYAGHNVYLSRTAYEAAYGKAWAANAHLVQLTPEAKGDLAKVSARFMDLSGVRSVIQNSGVRHQIQVTVDSLALVMQILTLVSVLLAAVILYNLTTINVAERIRELSTIKVLGFHNGEVTRYIYRETVALSLVGILFGLAGGWVLHRYLLARISADFVRFNQNVAWTVYLTPVVAILLILAALGWLVNRQLRQVDMLEALKSVD</sequence>
<evidence type="ECO:0000256" key="1">
    <source>
        <dbReference type="ARBA" id="ARBA00004651"/>
    </source>
</evidence>
<organism evidence="9 10">
    <name type="scientific">Abiotrophia defectiva ATCC 49176</name>
    <dbReference type="NCBI Taxonomy" id="592010"/>
    <lineage>
        <taxon>Bacteria</taxon>
        <taxon>Bacillati</taxon>
        <taxon>Bacillota</taxon>
        <taxon>Bacilli</taxon>
        <taxon>Lactobacillales</taxon>
        <taxon>Aerococcaceae</taxon>
        <taxon>Abiotrophia</taxon>
    </lineage>
</organism>
<keyword evidence="5 7" id="KW-0472">Membrane</keyword>
<name>W1Q2Y1_ABIDE</name>
<dbReference type="EMBL" id="ACIN03000011">
    <property type="protein sequence ID" value="ESK65482.1"/>
    <property type="molecule type" value="Genomic_DNA"/>
</dbReference>
<dbReference type="STRING" id="592010.GCWU000182_001159"/>
<keyword evidence="6" id="KW-0175">Coiled coil</keyword>
<gene>
    <name evidence="9" type="ORF">GCWU000182_001159</name>
</gene>
<dbReference type="OrthoDB" id="5137249at2"/>
<proteinExistence type="predicted"/>
<reference evidence="9" key="1">
    <citation type="submission" date="2013-06" db="EMBL/GenBank/DDBJ databases">
        <authorList>
            <person name="Weinstock G."/>
            <person name="Sodergren E."/>
            <person name="Clifton S."/>
            <person name="Fulton L."/>
            <person name="Fulton B."/>
            <person name="Courtney L."/>
            <person name="Fronick C."/>
            <person name="Harrison M."/>
            <person name="Strong C."/>
            <person name="Farmer C."/>
            <person name="Delahaunty K."/>
            <person name="Markovic C."/>
            <person name="Hall O."/>
            <person name="Minx P."/>
            <person name="Tomlinson C."/>
            <person name="Mitreva M."/>
            <person name="Nelson J."/>
            <person name="Hou S."/>
            <person name="Wollam A."/>
            <person name="Pepin K.H."/>
            <person name="Johnson M."/>
            <person name="Bhonagiri V."/>
            <person name="Nash W.E."/>
            <person name="Warren W."/>
            <person name="Chinwalla A."/>
            <person name="Mardis E.R."/>
            <person name="Wilson R.K."/>
        </authorList>
    </citation>
    <scope>NUCLEOTIDE SEQUENCE [LARGE SCALE GENOMIC DNA]</scope>
    <source>
        <strain evidence="9">ATCC 49176</strain>
    </source>
</reference>
<feature type="transmembrane region" description="Helical" evidence="7">
    <location>
        <begin position="634"/>
        <end position="662"/>
    </location>
</feature>
<dbReference type="InterPro" id="IPR003838">
    <property type="entry name" value="ABC3_permease_C"/>
</dbReference>
<feature type="transmembrane region" description="Helical" evidence="7">
    <location>
        <begin position="1083"/>
        <end position="1104"/>
    </location>
</feature>
<dbReference type="eggNOG" id="COG1511">
    <property type="taxonomic scope" value="Bacteria"/>
</dbReference>
<feature type="coiled-coil region" evidence="6">
    <location>
        <begin position="502"/>
        <end position="554"/>
    </location>
</feature>
<feature type="transmembrane region" description="Helical" evidence="7">
    <location>
        <begin position="989"/>
        <end position="1011"/>
    </location>
</feature>
<dbReference type="GeneID" id="84817675"/>
<evidence type="ECO:0000256" key="4">
    <source>
        <dbReference type="ARBA" id="ARBA00022989"/>
    </source>
</evidence>
<keyword evidence="10" id="KW-1185">Reference proteome</keyword>
<feature type="transmembrane region" description="Helical" evidence="7">
    <location>
        <begin position="759"/>
        <end position="779"/>
    </location>
</feature>
<keyword evidence="3 7" id="KW-0812">Transmembrane</keyword>
<dbReference type="eggNOG" id="COG0577">
    <property type="taxonomic scope" value="Bacteria"/>
</dbReference>
<dbReference type="AlphaFoldDB" id="W1Q2Y1"/>
<dbReference type="Pfam" id="PF02687">
    <property type="entry name" value="FtsX"/>
    <property type="match status" value="2"/>
</dbReference>
<protein>
    <submittedName>
        <fullName evidence="9">Efflux ABC transporter, permease protein</fullName>
    </submittedName>
</protein>
<dbReference type="InterPro" id="IPR038766">
    <property type="entry name" value="Membrane_comp_ABC_pdt"/>
</dbReference>
<evidence type="ECO:0000256" key="7">
    <source>
        <dbReference type="SAM" id="Phobius"/>
    </source>
</evidence>
<feature type="domain" description="ABC3 transporter permease C-terminal" evidence="8">
    <location>
        <begin position="996"/>
        <end position="1107"/>
    </location>
</feature>
<evidence type="ECO:0000256" key="3">
    <source>
        <dbReference type="ARBA" id="ARBA00022692"/>
    </source>
</evidence>
<feature type="transmembrane region" description="Helical" evidence="7">
    <location>
        <begin position="1045"/>
        <end position="1063"/>
    </location>
</feature>
<feature type="domain" description="ABC3 transporter permease C-terminal" evidence="8">
    <location>
        <begin position="592"/>
        <end position="708"/>
    </location>
</feature>
<feature type="transmembrane region" description="Helical" evidence="7">
    <location>
        <begin position="593"/>
        <end position="613"/>
    </location>
</feature>
<feature type="transmembrane region" description="Helical" evidence="7">
    <location>
        <begin position="21"/>
        <end position="41"/>
    </location>
</feature>
<evidence type="ECO:0000259" key="8">
    <source>
        <dbReference type="Pfam" id="PF02687"/>
    </source>
</evidence>